<gene>
    <name evidence="10" type="ORF">PBRA_006783</name>
    <name evidence="11" type="ORF">PLBR_LOCUS8020</name>
</gene>
<dbReference type="SMART" id="SM00848">
    <property type="entry name" value="Inhibitor_I29"/>
    <property type="match status" value="1"/>
</dbReference>
<dbReference type="FunFam" id="3.90.70.10:FF:000067">
    <property type="entry name" value="Senescence-specific cysteine protease"/>
    <property type="match status" value="1"/>
</dbReference>
<dbReference type="Proteomes" id="UP000290189">
    <property type="component" value="Unassembled WGS sequence"/>
</dbReference>
<keyword evidence="5" id="KW-0865">Zymogen</keyword>
<dbReference type="InterPro" id="IPR000668">
    <property type="entry name" value="Peptidase_C1A_C"/>
</dbReference>
<evidence type="ECO:0000256" key="1">
    <source>
        <dbReference type="ARBA" id="ARBA00008455"/>
    </source>
</evidence>
<accession>A0A0G4IU56</accession>
<feature type="chain" id="PRO_5036293162" evidence="7">
    <location>
        <begin position="21"/>
        <end position="336"/>
    </location>
</feature>
<dbReference type="PRINTS" id="PR00705">
    <property type="entry name" value="PAPAIN"/>
</dbReference>
<dbReference type="InterPro" id="IPR039417">
    <property type="entry name" value="Peptidase_C1A_papain-like"/>
</dbReference>
<feature type="signal peptide" evidence="7">
    <location>
        <begin position="1"/>
        <end position="20"/>
    </location>
</feature>
<dbReference type="Pfam" id="PF08246">
    <property type="entry name" value="Inhibitor_I29"/>
    <property type="match status" value="1"/>
</dbReference>
<feature type="domain" description="Peptidase C1A papain C-terminal" evidence="8">
    <location>
        <begin position="118"/>
        <end position="334"/>
    </location>
</feature>
<dbReference type="CDD" id="cd02248">
    <property type="entry name" value="Peptidase_C1A"/>
    <property type="match status" value="1"/>
</dbReference>
<dbReference type="GO" id="GO:0008234">
    <property type="term" value="F:cysteine-type peptidase activity"/>
    <property type="evidence" value="ECO:0007669"/>
    <property type="project" value="InterPro"/>
</dbReference>
<evidence type="ECO:0000313" key="12">
    <source>
        <dbReference type="Proteomes" id="UP000039324"/>
    </source>
</evidence>
<dbReference type="Pfam" id="PF00112">
    <property type="entry name" value="Peptidase_C1"/>
    <property type="match status" value="1"/>
</dbReference>
<geneLocation type="mitochondrion" evidence="11"/>
<keyword evidence="6" id="KW-1015">Disulfide bond</keyword>
<name>A0A0G4IU56_PLABS</name>
<sequence>MSSVASLLAVLLGLLGCVVAFRPTVVTDDPHQSLFEEWRNTFKKEYHTFEEYAHRMKVFLQNHRHIESHNAAGHSYTLRANHFADLTHDEFKARYNLGKPILKKTSAKTVDLSGQINVPESQDWTEKGAVTPVKDQGQCGSCWSFSTTGATEGANYIKHKKLVSLSEQQLVDCSGPEGDHGCDGGLMDFGFEYIIKEGGICTEASYPYEAQDDTCRADKCTDVVKVSSFVDVDQYNERALKAAVAQQPVAVAIEADQLSFQFYDSGVMTGECGTSLDHGVLVVGYGEDNGVKYWKIKNSWGDSWGEDGYIRIERSESKGLPGQCGVAMQPSYPIAA</sequence>
<evidence type="ECO:0000259" key="8">
    <source>
        <dbReference type="SMART" id="SM00645"/>
    </source>
</evidence>
<dbReference type="EMBL" id="OVEO01000015">
    <property type="protein sequence ID" value="SPR00805.1"/>
    <property type="molecule type" value="Genomic_DNA"/>
</dbReference>
<dbReference type="Gene3D" id="3.90.70.10">
    <property type="entry name" value="Cysteine proteinases"/>
    <property type="match status" value="1"/>
</dbReference>
<dbReference type="GO" id="GO:0006508">
    <property type="term" value="P:proteolysis"/>
    <property type="evidence" value="ECO:0007669"/>
    <property type="project" value="UniProtKB-KW"/>
</dbReference>
<evidence type="ECO:0000256" key="7">
    <source>
        <dbReference type="SAM" id="SignalP"/>
    </source>
</evidence>
<dbReference type="InterPro" id="IPR013128">
    <property type="entry name" value="Peptidase_C1A"/>
</dbReference>
<evidence type="ECO:0000256" key="2">
    <source>
        <dbReference type="ARBA" id="ARBA00022670"/>
    </source>
</evidence>
<dbReference type="STRING" id="37360.A0A0G4IU56"/>
<reference evidence="10 12" key="1">
    <citation type="submission" date="2015-02" db="EMBL/GenBank/DDBJ databases">
        <authorList>
            <person name="Chooi Y.-H."/>
        </authorList>
    </citation>
    <scope>NUCLEOTIDE SEQUENCE [LARGE SCALE GENOMIC DNA]</scope>
    <source>
        <strain evidence="10">E3</strain>
    </source>
</reference>
<evidence type="ECO:0000259" key="9">
    <source>
        <dbReference type="SMART" id="SM00848"/>
    </source>
</evidence>
<dbReference type="SUPFAM" id="SSF54001">
    <property type="entry name" value="Cysteine proteinases"/>
    <property type="match status" value="1"/>
</dbReference>
<dbReference type="AlphaFoldDB" id="A0A0G4IU56"/>
<dbReference type="InterPro" id="IPR038765">
    <property type="entry name" value="Papain-like_cys_pep_sf"/>
</dbReference>
<dbReference type="OMA" id="EGETCCC"/>
<keyword evidence="12" id="KW-1185">Reference proteome</keyword>
<comment type="similarity">
    <text evidence="1">Belongs to the peptidase C1 family.</text>
</comment>
<evidence type="ECO:0000256" key="6">
    <source>
        <dbReference type="ARBA" id="ARBA00023157"/>
    </source>
</evidence>
<dbReference type="SMR" id="A0A0G4IU56"/>
<dbReference type="PROSITE" id="PS00139">
    <property type="entry name" value="THIOL_PROTEASE_CYS"/>
    <property type="match status" value="1"/>
</dbReference>
<evidence type="ECO:0000313" key="11">
    <source>
        <dbReference type="EMBL" id="SPR00805.1"/>
    </source>
</evidence>
<evidence type="ECO:0000313" key="10">
    <source>
        <dbReference type="EMBL" id="CEO98669.1"/>
    </source>
</evidence>
<dbReference type="EMBL" id="CDSF01000086">
    <property type="protein sequence ID" value="CEO98669.1"/>
    <property type="molecule type" value="Genomic_DNA"/>
</dbReference>
<dbReference type="OrthoDB" id="10253408at2759"/>
<keyword evidence="11" id="KW-0496">Mitochondrion</keyword>
<keyword evidence="3 7" id="KW-0732">Signal</keyword>
<dbReference type="PROSITE" id="PS00639">
    <property type="entry name" value="THIOL_PROTEASE_HIS"/>
    <property type="match status" value="1"/>
</dbReference>
<keyword evidence="2" id="KW-0645">Protease</keyword>
<dbReference type="PANTHER" id="PTHR12411">
    <property type="entry name" value="CYSTEINE PROTEASE FAMILY C1-RELATED"/>
    <property type="match status" value="1"/>
</dbReference>
<dbReference type="SMART" id="SM00645">
    <property type="entry name" value="Pept_C1"/>
    <property type="match status" value="1"/>
</dbReference>
<dbReference type="InterPro" id="IPR013201">
    <property type="entry name" value="Prot_inhib_I29"/>
</dbReference>
<dbReference type="InterPro" id="IPR000169">
    <property type="entry name" value="Pept_cys_AS"/>
</dbReference>
<evidence type="ECO:0000256" key="5">
    <source>
        <dbReference type="ARBA" id="ARBA00023145"/>
    </source>
</evidence>
<evidence type="ECO:0000256" key="4">
    <source>
        <dbReference type="ARBA" id="ARBA00022801"/>
    </source>
</evidence>
<protein>
    <submittedName>
        <fullName evidence="10">Uncharacterized protein</fullName>
    </submittedName>
</protein>
<feature type="domain" description="Cathepsin propeptide inhibitor" evidence="9">
    <location>
        <begin position="35"/>
        <end position="91"/>
    </location>
</feature>
<evidence type="ECO:0000256" key="3">
    <source>
        <dbReference type="ARBA" id="ARBA00022729"/>
    </source>
</evidence>
<proteinExistence type="inferred from homology"/>
<dbReference type="Proteomes" id="UP000039324">
    <property type="component" value="Unassembled WGS sequence"/>
</dbReference>
<evidence type="ECO:0000313" key="13">
    <source>
        <dbReference type="Proteomes" id="UP000290189"/>
    </source>
</evidence>
<organism evidence="10 12">
    <name type="scientific">Plasmodiophora brassicae</name>
    <name type="common">Clubroot disease agent</name>
    <dbReference type="NCBI Taxonomy" id="37360"/>
    <lineage>
        <taxon>Eukaryota</taxon>
        <taxon>Sar</taxon>
        <taxon>Rhizaria</taxon>
        <taxon>Endomyxa</taxon>
        <taxon>Phytomyxea</taxon>
        <taxon>Plasmodiophorida</taxon>
        <taxon>Plasmodiophoridae</taxon>
        <taxon>Plasmodiophora</taxon>
    </lineage>
</organism>
<keyword evidence="4" id="KW-0378">Hydrolase</keyword>
<dbReference type="InterPro" id="IPR025660">
    <property type="entry name" value="Pept_his_AS"/>
</dbReference>
<reference evidence="11 13" key="2">
    <citation type="submission" date="2018-03" db="EMBL/GenBank/DDBJ databases">
        <authorList>
            <person name="Fogelqvist J."/>
        </authorList>
    </citation>
    <scope>NUCLEOTIDE SEQUENCE [LARGE SCALE GENOMIC DNA]</scope>
</reference>